<reference evidence="2 3" key="1">
    <citation type="journal article" date="2014" name="Nat. Genet.">
        <title>Genome and transcriptome of the porcine whipworm Trichuris suis.</title>
        <authorList>
            <person name="Jex A.R."/>
            <person name="Nejsum P."/>
            <person name="Schwarz E.M."/>
            <person name="Hu L."/>
            <person name="Young N.D."/>
            <person name="Hall R.S."/>
            <person name="Korhonen P.K."/>
            <person name="Liao S."/>
            <person name="Thamsborg S."/>
            <person name="Xia J."/>
            <person name="Xu P."/>
            <person name="Wang S."/>
            <person name="Scheerlinck J.P."/>
            <person name="Hofmann A."/>
            <person name="Sternberg P.W."/>
            <person name="Wang J."/>
            <person name="Gasser R.B."/>
        </authorList>
    </citation>
    <scope>NUCLEOTIDE SEQUENCE [LARGE SCALE GENOMIC DNA]</scope>
    <source>
        <strain evidence="2">DCEP-RM93M</strain>
    </source>
</reference>
<feature type="compositionally biased region" description="Low complexity" evidence="1">
    <location>
        <begin position="8"/>
        <end position="18"/>
    </location>
</feature>
<proteinExistence type="predicted"/>
<dbReference type="Gene3D" id="3.40.140.10">
    <property type="entry name" value="Cytidine Deaminase, domain 2"/>
    <property type="match status" value="1"/>
</dbReference>
<dbReference type="GO" id="GO:0005768">
    <property type="term" value="C:endosome"/>
    <property type="evidence" value="ECO:0007669"/>
    <property type="project" value="TreeGrafter"/>
</dbReference>
<evidence type="ECO:0000313" key="2">
    <source>
        <dbReference type="EMBL" id="KFD54427.1"/>
    </source>
</evidence>
<dbReference type="AlphaFoldDB" id="A0A085MB31"/>
<protein>
    <submittedName>
        <fullName evidence="2">Uncharacterized protein</fullName>
    </submittedName>
</protein>
<gene>
    <name evidence="2" type="ORF">M513_04770</name>
</gene>
<dbReference type="GO" id="GO:0070536">
    <property type="term" value="P:protein K63-linked deubiquitination"/>
    <property type="evidence" value="ECO:0007669"/>
    <property type="project" value="TreeGrafter"/>
</dbReference>
<evidence type="ECO:0000256" key="1">
    <source>
        <dbReference type="SAM" id="MobiDB-lite"/>
    </source>
</evidence>
<dbReference type="PANTHER" id="PTHR12947:SF13">
    <property type="entry name" value="FI19924P1"/>
    <property type="match status" value="1"/>
</dbReference>
<name>A0A085MB31_9BILA</name>
<sequence length="127" mass="13729">MEPFGVQSSSLPSSSIYSQHDRVSPITGSGMPDVAVTDPDRSLVVDRTTKPTSSSVSVLRPLLVPTSLVQQFLEVSSVNTSRNIETCGILSGKLVCICKFSFALAIQILFSSGARQMLDQQTKKKHE</sequence>
<keyword evidence="3" id="KW-1185">Reference proteome</keyword>
<organism evidence="2 3">
    <name type="scientific">Trichuris suis</name>
    <name type="common">pig whipworm</name>
    <dbReference type="NCBI Taxonomy" id="68888"/>
    <lineage>
        <taxon>Eukaryota</taxon>
        <taxon>Metazoa</taxon>
        <taxon>Ecdysozoa</taxon>
        <taxon>Nematoda</taxon>
        <taxon>Enoplea</taxon>
        <taxon>Dorylaimia</taxon>
        <taxon>Trichinellida</taxon>
        <taxon>Trichuridae</taxon>
        <taxon>Trichuris</taxon>
    </lineage>
</organism>
<dbReference type="Proteomes" id="UP000030764">
    <property type="component" value="Unassembled WGS sequence"/>
</dbReference>
<dbReference type="EMBL" id="KL363208">
    <property type="protein sequence ID" value="KFD54427.1"/>
    <property type="molecule type" value="Genomic_DNA"/>
</dbReference>
<dbReference type="GO" id="GO:0016020">
    <property type="term" value="C:membrane"/>
    <property type="evidence" value="ECO:0007669"/>
    <property type="project" value="TreeGrafter"/>
</dbReference>
<dbReference type="PANTHER" id="PTHR12947">
    <property type="entry name" value="AMSH-LIKE PROTEASE"/>
    <property type="match status" value="1"/>
</dbReference>
<evidence type="ECO:0000313" key="3">
    <source>
        <dbReference type="Proteomes" id="UP000030764"/>
    </source>
</evidence>
<dbReference type="MEROPS" id="M67.006"/>
<feature type="region of interest" description="Disordered" evidence="1">
    <location>
        <begin position="1"/>
        <end position="37"/>
    </location>
</feature>
<accession>A0A085MB31</accession>